<reference evidence="1 2" key="1">
    <citation type="submission" date="2024-04" db="EMBL/GenBank/DDBJ databases">
        <authorList>
            <person name="Fracassetti M."/>
        </authorList>
    </citation>
    <scope>NUCLEOTIDE SEQUENCE [LARGE SCALE GENOMIC DNA]</scope>
</reference>
<sequence>MRRSKRTVNLGERALKTAYRYSAMDRDSAGHRFSDFHHRRSASFHFKTVSGSRTFVIEDYVSSRKMFVRISAEESGRRRRLVYLETSQAV</sequence>
<gene>
    <name evidence="1" type="ORF">LTRI10_LOCUS36768</name>
</gene>
<evidence type="ECO:0000313" key="2">
    <source>
        <dbReference type="Proteomes" id="UP001497516"/>
    </source>
</evidence>
<accession>A0AAV2FEB6</accession>
<name>A0AAV2FEB6_9ROSI</name>
<dbReference type="AlphaFoldDB" id="A0AAV2FEB6"/>
<protein>
    <submittedName>
        <fullName evidence="1">Uncharacterized protein</fullName>
    </submittedName>
</protein>
<keyword evidence="2" id="KW-1185">Reference proteome</keyword>
<evidence type="ECO:0000313" key="1">
    <source>
        <dbReference type="EMBL" id="CAL1396397.1"/>
    </source>
</evidence>
<proteinExistence type="predicted"/>
<organism evidence="1 2">
    <name type="scientific">Linum trigynum</name>
    <dbReference type="NCBI Taxonomy" id="586398"/>
    <lineage>
        <taxon>Eukaryota</taxon>
        <taxon>Viridiplantae</taxon>
        <taxon>Streptophyta</taxon>
        <taxon>Embryophyta</taxon>
        <taxon>Tracheophyta</taxon>
        <taxon>Spermatophyta</taxon>
        <taxon>Magnoliopsida</taxon>
        <taxon>eudicotyledons</taxon>
        <taxon>Gunneridae</taxon>
        <taxon>Pentapetalae</taxon>
        <taxon>rosids</taxon>
        <taxon>fabids</taxon>
        <taxon>Malpighiales</taxon>
        <taxon>Linaceae</taxon>
        <taxon>Linum</taxon>
    </lineage>
</organism>
<dbReference type="Proteomes" id="UP001497516">
    <property type="component" value="Chromosome 6"/>
</dbReference>
<dbReference type="EMBL" id="OZ034819">
    <property type="protein sequence ID" value="CAL1396397.1"/>
    <property type="molecule type" value="Genomic_DNA"/>
</dbReference>